<evidence type="ECO:0000256" key="2">
    <source>
        <dbReference type="ARBA" id="ARBA00004496"/>
    </source>
</evidence>
<evidence type="ECO:0000256" key="3">
    <source>
        <dbReference type="ARBA" id="ARBA00022490"/>
    </source>
</evidence>
<comment type="caution">
    <text evidence="8">The sequence shown here is derived from an EMBL/GenBank/DDBJ whole genome shotgun (WGS) entry which is preliminary data.</text>
</comment>
<keyword evidence="9" id="KW-1185">Reference proteome</keyword>
<feature type="signal peptide" evidence="6">
    <location>
        <begin position="1"/>
        <end position="21"/>
    </location>
</feature>
<evidence type="ECO:0000256" key="4">
    <source>
        <dbReference type="ARBA" id="ARBA00023069"/>
    </source>
</evidence>
<dbReference type="GO" id="GO:0005737">
    <property type="term" value="C:cytoplasm"/>
    <property type="evidence" value="ECO:0007669"/>
    <property type="project" value="UniProtKB-SubCell"/>
</dbReference>
<evidence type="ECO:0000256" key="6">
    <source>
        <dbReference type="SAM" id="SignalP"/>
    </source>
</evidence>
<dbReference type="PANTHER" id="PTHR37833">
    <property type="entry name" value="LIPOPROTEIN-RELATED"/>
    <property type="match status" value="1"/>
</dbReference>
<feature type="chain" id="PRO_5004633483" evidence="6">
    <location>
        <begin position="22"/>
        <end position="353"/>
    </location>
</feature>
<accession>U2P793</accession>
<keyword evidence="4" id="KW-0969">Cilium</keyword>
<dbReference type="PATRIC" id="fig|1115809.3.peg.588"/>
<keyword evidence="5" id="KW-0966">Cell projection</keyword>
<evidence type="ECO:0000256" key="5">
    <source>
        <dbReference type="ARBA" id="ARBA00023273"/>
    </source>
</evidence>
<dbReference type="Proteomes" id="UP000016648">
    <property type="component" value="Unassembled WGS sequence"/>
</dbReference>
<dbReference type="Gene3D" id="2.60.40.10">
    <property type="entry name" value="Immunoglobulins"/>
    <property type="match status" value="3"/>
</dbReference>
<keyword evidence="3" id="KW-0963">Cytoplasm</keyword>
<keyword evidence="6" id="KW-0732">Signal</keyword>
<dbReference type="InterPro" id="IPR011467">
    <property type="entry name" value="DUF1573"/>
</dbReference>
<comment type="subcellular location">
    <subcellularLocation>
        <location evidence="1">Cell projection</location>
        <location evidence="1">Cilium</location>
    </subcellularLocation>
    <subcellularLocation>
        <location evidence="2">Cytoplasm</location>
    </subcellularLocation>
</comment>
<organism evidence="8 9">
    <name type="scientific">Segatella baroniae F0067</name>
    <dbReference type="NCBI Taxonomy" id="1115809"/>
    <lineage>
        <taxon>Bacteria</taxon>
        <taxon>Pseudomonadati</taxon>
        <taxon>Bacteroidota</taxon>
        <taxon>Bacteroidia</taxon>
        <taxon>Bacteroidales</taxon>
        <taxon>Prevotellaceae</taxon>
        <taxon>Segatella</taxon>
    </lineage>
</organism>
<dbReference type="PANTHER" id="PTHR37833:SF1">
    <property type="entry name" value="SIGNAL PEPTIDE PROTEIN"/>
    <property type="match status" value="1"/>
</dbReference>
<evidence type="ECO:0000256" key="1">
    <source>
        <dbReference type="ARBA" id="ARBA00004138"/>
    </source>
</evidence>
<dbReference type="InterPro" id="IPR053879">
    <property type="entry name" value="HYDIN_VesB_CFA65-like_Ig"/>
</dbReference>
<dbReference type="Pfam" id="PF07610">
    <property type="entry name" value="DUF1573"/>
    <property type="match status" value="1"/>
</dbReference>
<evidence type="ECO:0000313" key="8">
    <source>
        <dbReference type="EMBL" id="ERK40006.1"/>
    </source>
</evidence>
<dbReference type="EMBL" id="AWEY01000008">
    <property type="protein sequence ID" value="ERK40006.1"/>
    <property type="molecule type" value="Genomic_DNA"/>
</dbReference>
<dbReference type="AlphaFoldDB" id="U2P793"/>
<proteinExistence type="predicted"/>
<gene>
    <name evidence="8" type="ORF">HMPREF9135_0118</name>
</gene>
<name>U2P793_9BACT</name>
<evidence type="ECO:0000313" key="9">
    <source>
        <dbReference type="Proteomes" id="UP000016648"/>
    </source>
</evidence>
<dbReference type="Pfam" id="PF22544">
    <property type="entry name" value="HYDIN_VesB_CFA65-like_Ig"/>
    <property type="match status" value="1"/>
</dbReference>
<protein>
    <submittedName>
        <fullName evidence="8">PF07610 family protein</fullName>
    </submittedName>
</protein>
<evidence type="ECO:0000259" key="7">
    <source>
        <dbReference type="Pfam" id="PF22544"/>
    </source>
</evidence>
<dbReference type="InterPro" id="IPR013783">
    <property type="entry name" value="Ig-like_fold"/>
</dbReference>
<feature type="domain" description="HYDIN/VesB/CFA65-like Ig-like" evidence="7">
    <location>
        <begin position="255"/>
        <end position="352"/>
    </location>
</feature>
<reference evidence="8 9" key="1">
    <citation type="submission" date="2013-08" db="EMBL/GenBank/DDBJ databases">
        <authorList>
            <person name="Durkin A.S."/>
            <person name="Haft D.R."/>
            <person name="McCorrison J."/>
            <person name="Torralba M."/>
            <person name="Gillis M."/>
            <person name="Haft D.H."/>
            <person name="Methe B."/>
            <person name="Sutton G."/>
            <person name="Nelson K.E."/>
        </authorList>
    </citation>
    <scope>NUCLEOTIDE SEQUENCE [LARGE SCALE GENOMIC DNA]</scope>
    <source>
        <strain evidence="8 9">F0067</strain>
    </source>
</reference>
<sequence>MIMKKILALSLLAMTTLNVMAQKLIVEKESINVGQVRYRSPITVEFKLTNKGGRPVQIEQVRTSCGCTTVVDDHHTIAGGKEYTLKATYDAATLGHFQKEIGLYTSNRKQPLMLKIRGVVVEELKGYVGDFPYDLGDLKTDKNEIEFDDINRGERPSVKVHIYNNSDRTAEPQVMHLPNYLSAELSPSKIAPRHQGELLLTLDSRKLRDFGLSQTSVYLGFAPGDKVAADIELPVSAVLLPAFQNMTSDQLKLAPRLHLSAKELNLGTFGDRKKLRGTIELTNGGRTTLEIRNLQMFTTGLEVSLNKTKLEPGETAKLKIAGTREILKKQRPRVLMITNDPEQPKVVININAK</sequence>